<comment type="caution">
    <text evidence="1">The sequence shown here is derived from an EMBL/GenBank/DDBJ whole genome shotgun (WGS) entry which is preliminary data.</text>
</comment>
<keyword evidence="2" id="KW-1185">Reference proteome</keyword>
<proteinExistence type="predicted"/>
<dbReference type="AlphaFoldDB" id="V9ETP2"/>
<gene>
    <name evidence="1" type="ORF">F443_12944</name>
</gene>
<evidence type="ECO:0000313" key="2">
    <source>
        <dbReference type="Proteomes" id="UP000018721"/>
    </source>
</evidence>
<dbReference type="EMBL" id="ANIZ01002199">
    <property type="protein sequence ID" value="ETI41853.1"/>
    <property type="molecule type" value="Genomic_DNA"/>
</dbReference>
<accession>V9ETP2</accession>
<sequence>MRRAGLHFEDTNERGTIQVLLYENPADDVGAASAEVVNVVSRKVTRIYDPETKRSREDLA</sequence>
<reference evidence="1 2" key="1">
    <citation type="submission" date="2013-11" db="EMBL/GenBank/DDBJ databases">
        <title>The Genome Sequence of Phytophthora parasitica P1569.</title>
        <authorList>
            <consortium name="The Broad Institute Genomics Platform"/>
            <person name="Russ C."/>
            <person name="Tyler B."/>
            <person name="Panabieres F."/>
            <person name="Shan W."/>
            <person name="Tripathy S."/>
            <person name="Grunwald N."/>
            <person name="Machado M."/>
            <person name="Johnson C.S."/>
            <person name="Arredondo F."/>
            <person name="Hong C."/>
            <person name="Coffey M."/>
            <person name="Young S.K."/>
            <person name="Zeng Q."/>
            <person name="Gargeya S."/>
            <person name="Fitzgerald M."/>
            <person name="Abouelleil A."/>
            <person name="Alvarado L."/>
            <person name="Chapman S.B."/>
            <person name="Gainer-Dewar J."/>
            <person name="Goldberg J."/>
            <person name="Griggs A."/>
            <person name="Gujja S."/>
            <person name="Hansen M."/>
            <person name="Howarth C."/>
            <person name="Imamovic A."/>
            <person name="Ireland A."/>
            <person name="Larimer J."/>
            <person name="McCowan C."/>
            <person name="Murphy C."/>
            <person name="Pearson M."/>
            <person name="Poon T.W."/>
            <person name="Priest M."/>
            <person name="Roberts A."/>
            <person name="Saif S."/>
            <person name="Shea T."/>
            <person name="Sykes S."/>
            <person name="Wortman J."/>
            <person name="Nusbaum C."/>
            <person name="Birren B."/>
        </authorList>
    </citation>
    <scope>NUCLEOTIDE SEQUENCE [LARGE SCALE GENOMIC DNA]</scope>
    <source>
        <strain evidence="1 2">P1569</strain>
    </source>
</reference>
<dbReference type="Proteomes" id="UP000018721">
    <property type="component" value="Unassembled WGS sequence"/>
</dbReference>
<dbReference type="HOGENOM" id="CLU_2946687_0_0_1"/>
<protein>
    <submittedName>
        <fullName evidence="1">Uncharacterized protein</fullName>
    </submittedName>
</protein>
<name>V9ETP2_PHYNI</name>
<organism evidence="1 2">
    <name type="scientific">Phytophthora nicotianae P1569</name>
    <dbReference type="NCBI Taxonomy" id="1317065"/>
    <lineage>
        <taxon>Eukaryota</taxon>
        <taxon>Sar</taxon>
        <taxon>Stramenopiles</taxon>
        <taxon>Oomycota</taxon>
        <taxon>Peronosporomycetes</taxon>
        <taxon>Peronosporales</taxon>
        <taxon>Peronosporaceae</taxon>
        <taxon>Phytophthora</taxon>
    </lineage>
</organism>
<evidence type="ECO:0000313" key="1">
    <source>
        <dbReference type="EMBL" id="ETI41853.1"/>
    </source>
</evidence>